<dbReference type="InterPro" id="IPR000210">
    <property type="entry name" value="BTB/POZ_dom"/>
</dbReference>
<reference evidence="2 3" key="1">
    <citation type="submission" date="2018-05" db="EMBL/GenBank/DDBJ databases">
        <title>Genome sequencing and assembly of the regulated plant pathogen Lachnellula willkommii and related sister species for the development of diagnostic species identification markers.</title>
        <authorList>
            <person name="Giroux E."/>
            <person name="Bilodeau G."/>
        </authorList>
    </citation>
    <scope>NUCLEOTIDE SEQUENCE [LARGE SCALE GENOMIC DNA]</scope>
    <source>
        <strain evidence="2 3">CBS 185.66</strain>
    </source>
</reference>
<dbReference type="AlphaFoldDB" id="A0A8H8TW61"/>
<dbReference type="Proteomes" id="UP000431533">
    <property type="component" value="Unassembled WGS sequence"/>
</dbReference>
<dbReference type="CDD" id="cd18186">
    <property type="entry name" value="BTB_POZ_ZBTB_KLHL-like"/>
    <property type="match status" value="1"/>
</dbReference>
<dbReference type="Pfam" id="PF00651">
    <property type="entry name" value="BTB"/>
    <property type="match status" value="1"/>
</dbReference>
<dbReference type="InterPro" id="IPR011333">
    <property type="entry name" value="SKP1/BTB/POZ_sf"/>
</dbReference>
<comment type="caution">
    <text evidence="2">The sequence shown here is derived from an EMBL/GenBank/DDBJ whole genome shotgun (WGS) entry which is preliminary data.</text>
</comment>
<dbReference type="PANTHER" id="PTHR47843">
    <property type="entry name" value="BTB DOMAIN-CONTAINING PROTEIN-RELATED"/>
    <property type="match status" value="1"/>
</dbReference>
<name>A0A8H8TW61_9HELO</name>
<dbReference type="RefSeq" id="XP_031002860.1">
    <property type="nucleotide sequence ID" value="XM_031151920.1"/>
</dbReference>
<dbReference type="SMART" id="SM00225">
    <property type="entry name" value="BTB"/>
    <property type="match status" value="1"/>
</dbReference>
<evidence type="ECO:0000313" key="3">
    <source>
        <dbReference type="Proteomes" id="UP000431533"/>
    </source>
</evidence>
<keyword evidence="3" id="KW-1185">Reference proteome</keyword>
<gene>
    <name evidence="2" type="ORF">LHYA1_G006987</name>
</gene>
<evidence type="ECO:0000313" key="2">
    <source>
        <dbReference type="EMBL" id="TVY24072.1"/>
    </source>
</evidence>
<dbReference type="EMBL" id="QGMH01000147">
    <property type="protein sequence ID" value="TVY24072.1"/>
    <property type="molecule type" value="Genomic_DNA"/>
</dbReference>
<accession>A0A8H8TW61</accession>
<dbReference type="SUPFAM" id="SSF54695">
    <property type="entry name" value="POZ domain"/>
    <property type="match status" value="1"/>
</dbReference>
<dbReference type="PANTHER" id="PTHR47843:SF7">
    <property type="entry name" value="BTB DOMAIN-CONTAINING PROTEIN"/>
    <property type="match status" value="1"/>
</dbReference>
<organism evidence="2 3">
    <name type="scientific">Lachnellula hyalina</name>
    <dbReference type="NCBI Taxonomy" id="1316788"/>
    <lineage>
        <taxon>Eukaryota</taxon>
        <taxon>Fungi</taxon>
        <taxon>Dikarya</taxon>
        <taxon>Ascomycota</taxon>
        <taxon>Pezizomycotina</taxon>
        <taxon>Leotiomycetes</taxon>
        <taxon>Helotiales</taxon>
        <taxon>Lachnaceae</taxon>
        <taxon>Lachnellula</taxon>
    </lineage>
</organism>
<dbReference type="GeneID" id="41987185"/>
<dbReference type="OrthoDB" id="6359816at2759"/>
<protein>
    <recommendedName>
        <fullName evidence="1">BTB domain-containing protein</fullName>
    </recommendedName>
</protein>
<sequence>MSSSTTATFDANDLGTDIVTIHVGPNRKAFAIHKNLICNRSAFFSKAFNGPFMEGVDGTMQLPEDDSQAFSALVVWMYRDQLPLFPTEQYKDDGNGCDMYVESLLPLFHLAEKLCINALANQIMDRVQDVHFLHSRMFGGSELETVYAYSHGGSKIRTYGVLMVIQRSSAGEVFDEGHANEGEESDEELLGGLLKLQESQPDFGRDFITLQMKYGARFRRRLRYRCADVQTRAENSFGQCFFHNHAKSEVCHLGPEPVDANGP</sequence>
<proteinExistence type="predicted"/>
<evidence type="ECO:0000259" key="1">
    <source>
        <dbReference type="PROSITE" id="PS50097"/>
    </source>
</evidence>
<dbReference type="PROSITE" id="PS50097">
    <property type="entry name" value="BTB"/>
    <property type="match status" value="1"/>
</dbReference>
<dbReference type="Gene3D" id="3.30.710.10">
    <property type="entry name" value="Potassium Channel Kv1.1, Chain A"/>
    <property type="match status" value="1"/>
</dbReference>
<feature type="domain" description="BTB" evidence="1">
    <location>
        <begin position="17"/>
        <end position="86"/>
    </location>
</feature>